<dbReference type="GO" id="GO:0043138">
    <property type="term" value="F:3'-5' DNA helicase activity"/>
    <property type="evidence" value="ECO:0007669"/>
    <property type="project" value="UniProtKB-EC"/>
</dbReference>
<evidence type="ECO:0000256" key="4">
    <source>
        <dbReference type="ARBA" id="ARBA00005446"/>
    </source>
</evidence>
<protein>
    <recommendedName>
        <fullName evidence="15">ATP-dependent DNA helicase</fullName>
        <ecNumber evidence="15">5.6.2.4</ecNumber>
    </recommendedName>
</protein>
<evidence type="ECO:0000256" key="12">
    <source>
        <dbReference type="ARBA" id="ARBA00023242"/>
    </source>
</evidence>
<dbReference type="Proteomes" id="UP000198287">
    <property type="component" value="Unassembled WGS sequence"/>
</dbReference>
<feature type="region of interest" description="Disordered" evidence="17">
    <location>
        <begin position="610"/>
        <end position="688"/>
    </location>
</feature>
<comment type="cofactor">
    <cofactor evidence="2">
        <name>Mg(2+)</name>
        <dbReference type="ChEBI" id="CHEBI:18420"/>
    </cofactor>
</comment>
<dbReference type="GO" id="GO:0005524">
    <property type="term" value="F:ATP binding"/>
    <property type="evidence" value="ECO:0007669"/>
    <property type="project" value="UniProtKB-KW"/>
</dbReference>
<evidence type="ECO:0000256" key="15">
    <source>
        <dbReference type="RuleBase" id="RU364117"/>
    </source>
</evidence>
<dbReference type="PROSITE" id="PS51192">
    <property type="entry name" value="HELICASE_ATP_BIND_1"/>
    <property type="match status" value="1"/>
</dbReference>
<dbReference type="PANTHER" id="PTHR13710:SF105">
    <property type="entry name" value="ATP-DEPENDENT DNA HELICASE Q1"/>
    <property type="match status" value="1"/>
</dbReference>
<comment type="similarity">
    <text evidence="4 15">Belongs to the helicase family. RecQ subfamily.</text>
</comment>
<dbReference type="AlphaFoldDB" id="A0A226E2U0"/>
<feature type="domain" description="Helicase C-terminal" evidence="19">
    <location>
        <begin position="289"/>
        <end position="437"/>
    </location>
</feature>
<proteinExistence type="inferred from homology"/>
<dbReference type="GO" id="GO:0016887">
    <property type="term" value="F:ATP hydrolysis activity"/>
    <property type="evidence" value="ECO:0007669"/>
    <property type="project" value="RHEA"/>
</dbReference>
<sequence>MTTVSRLQDELRASKEELSKVADQIKQLGCIKRALEKKVKDIKSELNLLNERESSVTKYDHDDFPWYKEMMSKLRTIFKIEDFRSHQKSAINATMLGVDLLLVMPTGGGKSLCFQLPAVLSAGVTVVVSPLISLMVDQLQGLQLLGVHTEIFNGQSDRQDTKRIFAAMSDPKSELKMLYVTPEKLAKSKRLMSQLEKMYRAGRFSRLVIDEVHCCSQWGHDFRPDYKFLGIMKTQYPRTPIIGLTATATSNVLVDVQKILNLEGCLVLRDSFYRPNLRYSVIDSSSKEKVDDIADIIHSKFPNQSGIIYCLTVKDCEDVSRRLNDHNIVCATYHAQLDPQDRSDVQNRWYQNEIKIIVATIAFGMGINKLDLRFVIHYSMSKSVENYYQETGRAGRDGLDAECILFYSFSDTFHITSMMMTERNGAQNVYRMLQYTLDQVTCRKQIVANHFGDACDAIESGCNKCDNCDFKMNDKIRSEAIQVKVTELIKDILKLLNHASSLDIRMTALKLMDAWFKKGAPKLRSDDVSIPEYGRDICEKVIGHLLVDGYLKEDFHFTPYSTISYIVPGSKSFLDLRDDLVYMFYKTSLAPLKTIKNNAKPHTLARNRINGMTKSKKRKSKEAATAYLDDSSDEEPFLNKKPHLNSKKRSPPRHISDSDDDSEFEDFKNVTTSKKSEKRGNSDVITID</sequence>
<evidence type="ECO:0000256" key="8">
    <source>
        <dbReference type="ARBA" id="ARBA00022806"/>
    </source>
</evidence>
<dbReference type="InterPro" id="IPR014001">
    <property type="entry name" value="Helicase_ATP-bd"/>
</dbReference>
<dbReference type="PROSITE" id="PS00690">
    <property type="entry name" value="DEAH_ATP_HELICASE"/>
    <property type="match status" value="1"/>
</dbReference>
<dbReference type="GO" id="GO:0005737">
    <property type="term" value="C:cytoplasm"/>
    <property type="evidence" value="ECO:0007669"/>
    <property type="project" value="TreeGrafter"/>
</dbReference>
<dbReference type="GO" id="GO:0005694">
    <property type="term" value="C:chromosome"/>
    <property type="evidence" value="ECO:0007669"/>
    <property type="project" value="TreeGrafter"/>
</dbReference>
<feature type="domain" description="Helicase ATP-binding" evidence="18">
    <location>
        <begin position="91"/>
        <end position="266"/>
    </location>
</feature>
<dbReference type="OrthoDB" id="10261556at2759"/>
<keyword evidence="21" id="KW-1185">Reference proteome</keyword>
<evidence type="ECO:0000256" key="10">
    <source>
        <dbReference type="ARBA" id="ARBA00023125"/>
    </source>
</evidence>
<comment type="catalytic activity">
    <reaction evidence="14">
        <text>ATP + H2O = ADP + phosphate + H(+)</text>
        <dbReference type="Rhea" id="RHEA:13065"/>
        <dbReference type="ChEBI" id="CHEBI:15377"/>
        <dbReference type="ChEBI" id="CHEBI:15378"/>
        <dbReference type="ChEBI" id="CHEBI:30616"/>
        <dbReference type="ChEBI" id="CHEBI:43474"/>
        <dbReference type="ChEBI" id="CHEBI:456216"/>
    </reaction>
    <physiologicalReaction direction="left-to-right" evidence="14">
        <dbReference type="Rhea" id="RHEA:13066"/>
    </physiologicalReaction>
</comment>
<dbReference type="EMBL" id="LNIX01000007">
    <property type="protein sequence ID" value="OXA51588.1"/>
    <property type="molecule type" value="Genomic_DNA"/>
</dbReference>
<dbReference type="Pfam" id="PF00270">
    <property type="entry name" value="DEAD"/>
    <property type="match status" value="1"/>
</dbReference>
<dbReference type="InterPro" id="IPR036388">
    <property type="entry name" value="WH-like_DNA-bd_sf"/>
</dbReference>
<evidence type="ECO:0000256" key="6">
    <source>
        <dbReference type="ARBA" id="ARBA00022741"/>
    </source>
</evidence>
<gene>
    <name evidence="20" type="ORF">Fcan01_13068</name>
</gene>
<keyword evidence="9 15" id="KW-0067">ATP-binding</keyword>
<comment type="catalytic activity">
    <reaction evidence="13 15">
        <text>Couples ATP hydrolysis with the unwinding of duplex DNA by translocating in the 3'-5' direction.</text>
        <dbReference type="EC" id="5.6.2.4"/>
    </reaction>
</comment>
<evidence type="ECO:0000256" key="2">
    <source>
        <dbReference type="ARBA" id="ARBA00001946"/>
    </source>
</evidence>
<comment type="subcellular location">
    <subcellularLocation>
        <location evidence="3 15">Nucleus</location>
    </subcellularLocation>
</comment>
<evidence type="ECO:0000256" key="11">
    <source>
        <dbReference type="ARBA" id="ARBA00023235"/>
    </source>
</evidence>
<dbReference type="InterPro" id="IPR027417">
    <property type="entry name" value="P-loop_NTPase"/>
</dbReference>
<dbReference type="Pfam" id="PF16124">
    <property type="entry name" value="RecQ_Zn_bind"/>
    <property type="match status" value="1"/>
</dbReference>
<evidence type="ECO:0000256" key="3">
    <source>
        <dbReference type="ARBA" id="ARBA00004123"/>
    </source>
</evidence>
<dbReference type="FunFam" id="3.40.50.300:FF:001975">
    <property type="entry name" value="ATP-dependent DNA helicase"/>
    <property type="match status" value="1"/>
</dbReference>
<accession>A0A226E2U0</accession>
<dbReference type="Gene3D" id="1.10.10.10">
    <property type="entry name" value="Winged helix-like DNA-binding domain superfamily/Winged helix DNA-binding domain"/>
    <property type="match status" value="1"/>
</dbReference>
<keyword evidence="12 15" id="KW-0539">Nucleus</keyword>
<dbReference type="PROSITE" id="PS51194">
    <property type="entry name" value="HELICASE_CTER"/>
    <property type="match status" value="1"/>
</dbReference>
<dbReference type="PANTHER" id="PTHR13710">
    <property type="entry name" value="DNA HELICASE RECQ FAMILY MEMBER"/>
    <property type="match status" value="1"/>
</dbReference>
<dbReference type="InterPro" id="IPR001650">
    <property type="entry name" value="Helicase_C-like"/>
</dbReference>
<dbReference type="SUPFAM" id="SSF52540">
    <property type="entry name" value="P-loop containing nucleoside triphosphate hydrolases"/>
    <property type="match status" value="1"/>
</dbReference>
<evidence type="ECO:0000256" key="13">
    <source>
        <dbReference type="ARBA" id="ARBA00034617"/>
    </source>
</evidence>
<dbReference type="SMART" id="SM00487">
    <property type="entry name" value="DEXDc"/>
    <property type="match status" value="1"/>
</dbReference>
<dbReference type="InterPro" id="IPR011545">
    <property type="entry name" value="DEAD/DEAH_box_helicase_dom"/>
</dbReference>
<dbReference type="InterPro" id="IPR004589">
    <property type="entry name" value="DNA_helicase_ATP-dep_RecQ"/>
</dbReference>
<evidence type="ECO:0000256" key="7">
    <source>
        <dbReference type="ARBA" id="ARBA00022801"/>
    </source>
</evidence>
<keyword evidence="11" id="KW-0413">Isomerase</keyword>
<dbReference type="NCBIfam" id="TIGR00614">
    <property type="entry name" value="recQ_fam"/>
    <property type="match status" value="1"/>
</dbReference>
<evidence type="ECO:0000313" key="21">
    <source>
        <dbReference type="Proteomes" id="UP000198287"/>
    </source>
</evidence>
<evidence type="ECO:0000256" key="1">
    <source>
        <dbReference type="ARBA" id="ARBA00001936"/>
    </source>
</evidence>
<dbReference type="SMART" id="SM00490">
    <property type="entry name" value="HELICc"/>
    <property type="match status" value="1"/>
</dbReference>
<organism evidence="20 21">
    <name type="scientific">Folsomia candida</name>
    <name type="common">Springtail</name>
    <dbReference type="NCBI Taxonomy" id="158441"/>
    <lineage>
        <taxon>Eukaryota</taxon>
        <taxon>Metazoa</taxon>
        <taxon>Ecdysozoa</taxon>
        <taxon>Arthropoda</taxon>
        <taxon>Hexapoda</taxon>
        <taxon>Collembola</taxon>
        <taxon>Entomobryomorpha</taxon>
        <taxon>Isotomoidea</taxon>
        <taxon>Isotomidae</taxon>
        <taxon>Proisotominae</taxon>
        <taxon>Folsomia</taxon>
    </lineage>
</organism>
<dbReference type="CDD" id="cd18794">
    <property type="entry name" value="SF2_C_RecQ"/>
    <property type="match status" value="1"/>
</dbReference>
<evidence type="ECO:0000256" key="9">
    <source>
        <dbReference type="ARBA" id="ARBA00022840"/>
    </source>
</evidence>
<dbReference type="Pfam" id="PF00271">
    <property type="entry name" value="Helicase_C"/>
    <property type="match status" value="1"/>
</dbReference>
<comment type="caution">
    <text evidence="20">The sequence shown here is derived from an EMBL/GenBank/DDBJ whole genome shotgun (WGS) entry which is preliminary data.</text>
</comment>
<dbReference type="GO" id="GO:0046872">
    <property type="term" value="F:metal ion binding"/>
    <property type="evidence" value="ECO:0007669"/>
    <property type="project" value="UniProtKB-KW"/>
</dbReference>
<feature type="compositionally biased region" description="Basic residues" evidence="17">
    <location>
        <begin position="640"/>
        <end position="652"/>
    </location>
</feature>
<dbReference type="EC" id="5.6.2.4" evidence="15"/>
<evidence type="ECO:0000259" key="19">
    <source>
        <dbReference type="PROSITE" id="PS51194"/>
    </source>
</evidence>
<evidence type="ECO:0000256" key="14">
    <source>
        <dbReference type="ARBA" id="ARBA00048778"/>
    </source>
</evidence>
<feature type="coiled-coil region" evidence="16">
    <location>
        <begin position="4"/>
        <end position="52"/>
    </location>
</feature>
<dbReference type="STRING" id="158441.A0A226E2U0"/>
<evidence type="ECO:0000313" key="20">
    <source>
        <dbReference type="EMBL" id="OXA51588.1"/>
    </source>
</evidence>
<keyword evidence="10" id="KW-0238">DNA-binding</keyword>
<keyword evidence="16" id="KW-0175">Coiled coil</keyword>
<dbReference type="FunFam" id="3.40.50.300:FF:000752">
    <property type="entry name" value="ATP-dependent DNA helicase"/>
    <property type="match status" value="1"/>
</dbReference>
<keyword evidence="8 15" id="KW-0347">Helicase</keyword>
<dbReference type="GO" id="GO:0005634">
    <property type="term" value="C:nucleus"/>
    <property type="evidence" value="ECO:0007669"/>
    <property type="project" value="UniProtKB-SubCell"/>
</dbReference>
<dbReference type="OMA" id="FKLSTMV"/>
<evidence type="ECO:0000256" key="5">
    <source>
        <dbReference type="ARBA" id="ARBA00022723"/>
    </source>
</evidence>
<dbReference type="GO" id="GO:0000724">
    <property type="term" value="P:double-strand break repair via homologous recombination"/>
    <property type="evidence" value="ECO:0007669"/>
    <property type="project" value="TreeGrafter"/>
</dbReference>
<evidence type="ECO:0000256" key="16">
    <source>
        <dbReference type="SAM" id="Coils"/>
    </source>
</evidence>
<dbReference type="InterPro" id="IPR032284">
    <property type="entry name" value="RecQ_Zn-bd"/>
</dbReference>
<keyword evidence="6 15" id="KW-0547">Nucleotide-binding</keyword>
<evidence type="ECO:0000256" key="17">
    <source>
        <dbReference type="SAM" id="MobiDB-lite"/>
    </source>
</evidence>
<dbReference type="GO" id="GO:0009378">
    <property type="term" value="F:four-way junction helicase activity"/>
    <property type="evidence" value="ECO:0007669"/>
    <property type="project" value="TreeGrafter"/>
</dbReference>
<evidence type="ECO:0000259" key="18">
    <source>
        <dbReference type="PROSITE" id="PS51192"/>
    </source>
</evidence>
<dbReference type="GO" id="GO:0003677">
    <property type="term" value="F:DNA binding"/>
    <property type="evidence" value="ECO:0007669"/>
    <property type="project" value="UniProtKB-KW"/>
</dbReference>
<comment type="cofactor">
    <cofactor evidence="1">
        <name>Mn(2+)</name>
        <dbReference type="ChEBI" id="CHEBI:29035"/>
    </cofactor>
</comment>
<name>A0A226E2U0_FOLCA</name>
<keyword evidence="5" id="KW-0479">Metal-binding</keyword>
<dbReference type="CDD" id="cd18015">
    <property type="entry name" value="DEXHc_RecQ1"/>
    <property type="match status" value="1"/>
</dbReference>
<dbReference type="InterPro" id="IPR002464">
    <property type="entry name" value="DNA/RNA_helicase_DEAH_CS"/>
</dbReference>
<reference evidence="20 21" key="1">
    <citation type="submission" date="2015-12" db="EMBL/GenBank/DDBJ databases">
        <title>The genome of Folsomia candida.</title>
        <authorList>
            <person name="Faddeeva A."/>
            <person name="Derks M.F."/>
            <person name="Anvar Y."/>
            <person name="Smit S."/>
            <person name="Van Straalen N."/>
            <person name="Roelofs D."/>
        </authorList>
    </citation>
    <scope>NUCLEOTIDE SEQUENCE [LARGE SCALE GENOMIC DNA]</scope>
    <source>
        <strain evidence="20 21">VU population</strain>
        <tissue evidence="20">Whole body</tissue>
    </source>
</reference>
<keyword evidence="7 15" id="KW-0378">Hydrolase</keyword>
<dbReference type="Gene3D" id="3.40.50.300">
    <property type="entry name" value="P-loop containing nucleotide triphosphate hydrolases"/>
    <property type="match status" value="2"/>
</dbReference>